<evidence type="ECO:0008006" key="4">
    <source>
        <dbReference type="Google" id="ProtNLM"/>
    </source>
</evidence>
<feature type="transmembrane region" description="Helical" evidence="1">
    <location>
        <begin position="384"/>
        <end position="403"/>
    </location>
</feature>
<feature type="transmembrane region" description="Helical" evidence="1">
    <location>
        <begin position="415"/>
        <end position="433"/>
    </location>
</feature>
<evidence type="ECO:0000256" key="1">
    <source>
        <dbReference type="SAM" id="Phobius"/>
    </source>
</evidence>
<accession>A0A2G9XBZ0</accession>
<dbReference type="AlphaFoldDB" id="A0A2G9XBZ0"/>
<keyword evidence="1" id="KW-1133">Transmembrane helix</keyword>
<feature type="transmembrane region" description="Helical" evidence="1">
    <location>
        <begin position="235"/>
        <end position="262"/>
    </location>
</feature>
<feature type="transmembrane region" description="Helical" evidence="1">
    <location>
        <begin position="38"/>
        <end position="57"/>
    </location>
</feature>
<protein>
    <recommendedName>
        <fullName evidence="4">Glycosyltransferase RgtA/B/C/D-like domain-containing protein</fullName>
    </recommendedName>
</protein>
<evidence type="ECO:0000313" key="3">
    <source>
        <dbReference type="Proteomes" id="UP000231388"/>
    </source>
</evidence>
<sequence length="472" mass="55348">MVLGTPSFFPPLFWVGYLVIVIIAYTLYNWAMGSFLRFFALFVFVFSVYFFGWLFLYRIGVNELLIQSADSVPATYLPVSILKEGNFNLNEYYDYFRKKWPDGDDKKAKPYYLAYSTKGDIVSYFPTMNAVLALPFYTPLLFRDVAPNSELIPIFGRISASFYAALSAVFVYLISLTITKDKKKSFLLFFSYAFGTITWGLSSQTLWQHSPSQMLLSLSLYLLIKGLNDVRFIKYAGFALSLAILVRPTGLIPALFFTLFVFLKYRKELFKFIGLSLFPLIFQFWYNNEYFGGILKHSYESQQFTNWTGKFPEGFFGLWFSPSKGLLLYSPIFIFSLLGVYFIWSNRTKLEKEVILIFKLLSIVILLFTMMMGRWVHWYGGWGFGYRMAVDITPFLILFLIPVLQNPIWNKLKWIYFPLLLWSIIIEASGLVFDFRHWHTLYDNGPIDTGWLWSIKNSEMAYYFRRLLLKFK</sequence>
<feature type="transmembrane region" description="Helical" evidence="1">
    <location>
        <begin position="269"/>
        <end position="286"/>
    </location>
</feature>
<keyword evidence="1" id="KW-0472">Membrane</keyword>
<evidence type="ECO:0000313" key="2">
    <source>
        <dbReference type="EMBL" id="PIP04476.1"/>
    </source>
</evidence>
<comment type="caution">
    <text evidence="2">The sequence shown here is derived from an EMBL/GenBank/DDBJ whole genome shotgun (WGS) entry which is preliminary data.</text>
</comment>
<keyword evidence="1" id="KW-0812">Transmembrane</keyword>
<reference evidence="2 3" key="1">
    <citation type="submission" date="2017-09" db="EMBL/GenBank/DDBJ databases">
        <title>Depth-based differentiation of microbial function through sediment-hosted aquifers and enrichment of novel symbionts in the deep terrestrial subsurface.</title>
        <authorList>
            <person name="Probst A.J."/>
            <person name="Ladd B."/>
            <person name="Jarett J.K."/>
            <person name="Geller-Mcgrath D.E."/>
            <person name="Sieber C.M."/>
            <person name="Emerson J.B."/>
            <person name="Anantharaman K."/>
            <person name="Thomas B.C."/>
            <person name="Malmstrom R."/>
            <person name="Stieglmeier M."/>
            <person name="Klingl A."/>
            <person name="Woyke T."/>
            <person name="Ryan C.M."/>
            <person name="Banfield J.F."/>
        </authorList>
    </citation>
    <scope>NUCLEOTIDE SEQUENCE [LARGE SCALE GENOMIC DNA]</scope>
    <source>
        <strain evidence="2">CG23_combo_of_CG06-09_8_20_14_all_40_14</strain>
    </source>
</reference>
<organism evidence="2 3">
    <name type="scientific">candidate division WWE3 bacterium CG23_combo_of_CG06-09_8_20_14_all_40_14</name>
    <dbReference type="NCBI Taxonomy" id="1975095"/>
    <lineage>
        <taxon>Bacteria</taxon>
        <taxon>Katanobacteria</taxon>
    </lineage>
</organism>
<feature type="transmembrane region" description="Helical" evidence="1">
    <location>
        <begin position="12"/>
        <end position="32"/>
    </location>
</feature>
<dbReference type="EMBL" id="PCQY01000028">
    <property type="protein sequence ID" value="PIP04476.1"/>
    <property type="molecule type" value="Genomic_DNA"/>
</dbReference>
<feature type="transmembrane region" description="Helical" evidence="1">
    <location>
        <begin position="326"/>
        <end position="344"/>
    </location>
</feature>
<feature type="transmembrane region" description="Helical" evidence="1">
    <location>
        <begin position="154"/>
        <end position="174"/>
    </location>
</feature>
<name>A0A2G9XBZ0_UNCKA</name>
<proteinExistence type="predicted"/>
<feature type="transmembrane region" description="Helical" evidence="1">
    <location>
        <begin position="186"/>
        <end position="207"/>
    </location>
</feature>
<feature type="transmembrane region" description="Helical" evidence="1">
    <location>
        <begin position="356"/>
        <end position="378"/>
    </location>
</feature>
<gene>
    <name evidence="2" type="ORF">COX53_02265</name>
</gene>
<feature type="transmembrane region" description="Helical" evidence="1">
    <location>
        <begin position="121"/>
        <end position="142"/>
    </location>
</feature>
<dbReference type="Proteomes" id="UP000231388">
    <property type="component" value="Unassembled WGS sequence"/>
</dbReference>